<dbReference type="InterPro" id="IPR037523">
    <property type="entry name" value="VOC_core"/>
</dbReference>
<feature type="domain" description="VOC" evidence="1">
    <location>
        <begin position="5"/>
        <end position="115"/>
    </location>
</feature>
<dbReference type="CDD" id="cd06587">
    <property type="entry name" value="VOC"/>
    <property type="match status" value="1"/>
</dbReference>
<dbReference type="InterPro" id="IPR041581">
    <property type="entry name" value="Glyoxalase_6"/>
</dbReference>
<organism evidence="2 3">
    <name type="scientific">Actinotalea ferrariae CF5-4</name>
    <dbReference type="NCBI Taxonomy" id="948458"/>
    <lineage>
        <taxon>Bacteria</taxon>
        <taxon>Bacillati</taxon>
        <taxon>Actinomycetota</taxon>
        <taxon>Actinomycetes</taxon>
        <taxon>Micrococcales</taxon>
        <taxon>Cellulomonadaceae</taxon>
        <taxon>Actinotalea</taxon>
    </lineage>
</organism>
<dbReference type="PROSITE" id="PS51819">
    <property type="entry name" value="VOC"/>
    <property type="match status" value="1"/>
</dbReference>
<dbReference type="PANTHER" id="PTHR35908">
    <property type="entry name" value="HYPOTHETICAL FUSION PROTEIN"/>
    <property type="match status" value="1"/>
</dbReference>
<dbReference type="Pfam" id="PF18029">
    <property type="entry name" value="Glyoxalase_6"/>
    <property type="match status" value="1"/>
</dbReference>
<dbReference type="EMBL" id="AXCW01000070">
    <property type="protein sequence ID" value="EYR63744.1"/>
    <property type="molecule type" value="Genomic_DNA"/>
</dbReference>
<evidence type="ECO:0000259" key="1">
    <source>
        <dbReference type="PROSITE" id="PS51819"/>
    </source>
</evidence>
<dbReference type="PANTHER" id="PTHR35908:SF1">
    <property type="entry name" value="CONSERVED PROTEIN"/>
    <property type="match status" value="1"/>
</dbReference>
<gene>
    <name evidence="2" type="ORF">N866_18515</name>
</gene>
<dbReference type="RefSeq" id="WP_034225241.1">
    <property type="nucleotide sequence ID" value="NZ_AXCW01000070.1"/>
</dbReference>
<dbReference type="Gene3D" id="3.10.180.10">
    <property type="entry name" value="2,3-Dihydroxybiphenyl 1,2-Dioxygenase, domain 1"/>
    <property type="match status" value="1"/>
</dbReference>
<dbReference type="AlphaFoldDB" id="A0A021VRC3"/>
<proteinExistence type="predicted"/>
<evidence type="ECO:0000313" key="3">
    <source>
        <dbReference type="Proteomes" id="UP000019753"/>
    </source>
</evidence>
<name>A0A021VRC3_9CELL</name>
<protein>
    <submittedName>
        <fullName evidence="2">Glyoxalase</fullName>
    </submittedName>
</protein>
<evidence type="ECO:0000313" key="2">
    <source>
        <dbReference type="EMBL" id="EYR63744.1"/>
    </source>
</evidence>
<sequence length="116" mass="12726">MTTLTIGMVTFDCLDPRALAAWWADRLEGRVAADHDGDFVVVATPAGPALGFQRVEHPTPGKNRVHLDLEALDREDEVQRLLLAGAQLVARHEMPEFAWVVLADPEGNHFCVSARG</sequence>
<comment type="caution">
    <text evidence="2">The sequence shown here is derived from an EMBL/GenBank/DDBJ whole genome shotgun (WGS) entry which is preliminary data.</text>
</comment>
<dbReference type="InterPro" id="IPR029068">
    <property type="entry name" value="Glyas_Bleomycin-R_OHBP_Dase"/>
</dbReference>
<dbReference type="Proteomes" id="UP000019753">
    <property type="component" value="Unassembled WGS sequence"/>
</dbReference>
<dbReference type="SUPFAM" id="SSF54593">
    <property type="entry name" value="Glyoxalase/Bleomycin resistance protein/Dihydroxybiphenyl dioxygenase"/>
    <property type="match status" value="1"/>
</dbReference>
<keyword evidence="3" id="KW-1185">Reference proteome</keyword>
<reference evidence="2 3" key="1">
    <citation type="submission" date="2014-01" db="EMBL/GenBank/DDBJ databases">
        <title>Actinotalea ferrariae CF5-4.</title>
        <authorList>
            <person name="Chen F."/>
            <person name="Li Y."/>
            <person name="Wang G."/>
        </authorList>
    </citation>
    <scope>NUCLEOTIDE SEQUENCE [LARGE SCALE GENOMIC DNA]</scope>
    <source>
        <strain evidence="2 3">CF5-4</strain>
    </source>
</reference>
<dbReference type="OrthoDB" id="15077at2"/>
<accession>A0A021VRC3</accession>